<proteinExistence type="predicted"/>
<evidence type="ECO:0000313" key="3">
    <source>
        <dbReference type="Proteomes" id="UP000295301"/>
    </source>
</evidence>
<keyword evidence="1" id="KW-0732">Signal</keyword>
<dbReference type="AlphaFoldDB" id="A0A4R5VHF7"/>
<accession>A0A4R5VHF7</accession>
<comment type="caution">
    <text evidence="2">The sequence shown here is derived from an EMBL/GenBank/DDBJ whole genome shotgun (WGS) entry which is preliminary data.</text>
</comment>
<sequence>MIRLTLVAALLASPALAADSKEQSCAYQAQVVAAIQQARLDRVKERDVPEAIAATGPEWPDNYNNAIPLIAPWVYEQKMKVIRNEDLSAAWNELCLKQ</sequence>
<feature type="signal peptide" evidence="1">
    <location>
        <begin position="1"/>
        <end position="17"/>
    </location>
</feature>
<organism evidence="2 3">
    <name type="scientific">Antarcticimicrobium luteum</name>
    <dbReference type="NCBI Taxonomy" id="2547397"/>
    <lineage>
        <taxon>Bacteria</taxon>
        <taxon>Pseudomonadati</taxon>
        <taxon>Pseudomonadota</taxon>
        <taxon>Alphaproteobacteria</taxon>
        <taxon>Rhodobacterales</taxon>
        <taxon>Paracoccaceae</taxon>
        <taxon>Antarcticimicrobium</taxon>
    </lineage>
</organism>
<reference evidence="2 3" key="1">
    <citation type="submission" date="2019-03" db="EMBL/GenBank/DDBJ databases">
        <title>Ruegeria lutea sp. nov., a novel strain, isolated from marine sediment, the Masan Bay, South Korea.</title>
        <authorList>
            <person name="Kim J."/>
            <person name="Kim D.-Y."/>
            <person name="Lee S.-S."/>
        </authorList>
    </citation>
    <scope>NUCLEOTIDE SEQUENCE [LARGE SCALE GENOMIC DNA]</scope>
    <source>
        <strain evidence="2 3">318-1</strain>
    </source>
</reference>
<protein>
    <submittedName>
        <fullName evidence="2">Uncharacterized protein</fullName>
    </submittedName>
</protein>
<feature type="chain" id="PRO_5020779309" evidence="1">
    <location>
        <begin position="18"/>
        <end position="98"/>
    </location>
</feature>
<evidence type="ECO:0000313" key="2">
    <source>
        <dbReference type="EMBL" id="TDK51608.1"/>
    </source>
</evidence>
<keyword evidence="3" id="KW-1185">Reference proteome</keyword>
<dbReference type="OrthoDB" id="7726473at2"/>
<dbReference type="EMBL" id="SMUV01000045">
    <property type="protein sequence ID" value="TDK51608.1"/>
    <property type="molecule type" value="Genomic_DNA"/>
</dbReference>
<gene>
    <name evidence="2" type="ORF">E1832_03060</name>
</gene>
<dbReference type="Proteomes" id="UP000295301">
    <property type="component" value="Unassembled WGS sequence"/>
</dbReference>
<name>A0A4R5VHF7_9RHOB</name>
<evidence type="ECO:0000256" key="1">
    <source>
        <dbReference type="SAM" id="SignalP"/>
    </source>
</evidence>